<evidence type="ECO:0000313" key="3">
    <source>
        <dbReference type="Proteomes" id="UP000198919"/>
    </source>
</evidence>
<dbReference type="InterPro" id="IPR016084">
    <property type="entry name" value="Haem_Oase-like_multi-hlx"/>
</dbReference>
<name>A0A1I3PKU0_9GAMM</name>
<evidence type="ECO:0000313" key="4">
    <source>
        <dbReference type="Proteomes" id="UP000224607"/>
    </source>
</evidence>
<evidence type="ECO:0000313" key="2">
    <source>
        <dbReference type="EMBL" id="SFJ21951.1"/>
    </source>
</evidence>
<dbReference type="InterPro" id="IPR011051">
    <property type="entry name" value="RmlC_Cupin_sf"/>
</dbReference>
<dbReference type="CDD" id="cd07002">
    <property type="entry name" value="cupin_SznF-like_C"/>
    <property type="match status" value="1"/>
</dbReference>
<gene>
    <name evidence="2" type="ORF">SAMN05421680_106176</name>
    <name evidence="1" type="ORF">Xmau_01485</name>
</gene>
<keyword evidence="4" id="KW-1185">Reference proteome</keyword>
<dbReference type="EMBL" id="NITY01000004">
    <property type="protein sequence ID" value="PHM44771.1"/>
    <property type="molecule type" value="Genomic_DNA"/>
</dbReference>
<dbReference type="EMBL" id="FORG01000006">
    <property type="protein sequence ID" value="SFJ21951.1"/>
    <property type="molecule type" value="Genomic_DNA"/>
</dbReference>
<dbReference type="STRING" id="351675.SAMN05421680_106176"/>
<reference evidence="1 4" key="3">
    <citation type="journal article" date="2017" name="Nat. Microbiol.">
        <title>Natural product diversity associated with the nematode symbionts Photorhabdus and Xenorhabdus.</title>
        <authorList>
            <person name="Tobias N.J."/>
            <person name="Wolff H."/>
            <person name="Djahanschiri B."/>
            <person name="Grundmann F."/>
            <person name="Kronenwerth M."/>
            <person name="Shi Y.M."/>
            <person name="Simonyi S."/>
            <person name="Grun P."/>
            <person name="Shapiro-Ilan D."/>
            <person name="Pidot S.J."/>
            <person name="Stinear T.P."/>
            <person name="Ebersberger I."/>
            <person name="Bode H.B."/>
        </authorList>
    </citation>
    <scope>NUCLEOTIDE SEQUENCE [LARGE SCALE GENOMIC DNA]</scope>
    <source>
        <strain evidence="1 4">DSM 17908</strain>
    </source>
</reference>
<dbReference type="Proteomes" id="UP000198919">
    <property type="component" value="Unassembled WGS sequence"/>
</dbReference>
<dbReference type="Gene3D" id="2.60.120.10">
    <property type="entry name" value="Jelly Rolls"/>
    <property type="match status" value="1"/>
</dbReference>
<dbReference type="SUPFAM" id="SSF51182">
    <property type="entry name" value="RmlC-like cupins"/>
    <property type="match status" value="1"/>
</dbReference>
<proteinExistence type="predicted"/>
<dbReference type="SUPFAM" id="SSF48613">
    <property type="entry name" value="Heme oxygenase-like"/>
    <property type="match status" value="1"/>
</dbReference>
<evidence type="ECO:0000313" key="1">
    <source>
        <dbReference type="EMBL" id="PHM44771.1"/>
    </source>
</evidence>
<dbReference type="AlphaFoldDB" id="A0A1I3PKU0"/>
<accession>A0A1I3PKU0</accession>
<protein>
    <submittedName>
        <fullName evidence="1">Cupin</fullName>
    </submittedName>
    <submittedName>
        <fullName evidence="2">Iron-containing redox enzyme</fullName>
    </submittedName>
</protein>
<organism evidence="2 3">
    <name type="scientific">Xenorhabdus mauleonii</name>
    <dbReference type="NCBI Taxonomy" id="351675"/>
    <lineage>
        <taxon>Bacteria</taxon>
        <taxon>Pseudomonadati</taxon>
        <taxon>Pseudomonadota</taxon>
        <taxon>Gammaproteobacteria</taxon>
        <taxon>Enterobacterales</taxon>
        <taxon>Morganellaceae</taxon>
        <taxon>Xenorhabdus</taxon>
    </lineage>
</organism>
<reference evidence="3" key="1">
    <citation type="submission" date="2016-10" db="EMBL/GenBank/DDBJ databases">
        <authorList>
            <person name="Varghese N."/>
            <person name="Submissions S."/>
        </authorList>
    </citation>
    <scope>NUCLEOTIDE SEQUENCE [LARGE SCALE GENOMIC DNA]</scope>
    <source>
        <strain evidence="3">DSM 17908</strain>
    </source>
</reference>
<reference evidence="2" key="2">
    <citation type="submission" date="2016-10" db="EMBL/GenBank/DDBJ databases">
        <authorList>
            <person name="de Groot N.N."/>
        </authorList>
    </citation>
    <scope>NUCLEOTIDE SEQUENCE [LARGE SCALE GENOMIC DNA]</scope>
    <source>
        <strain evidence="2">DSM 17908</strain>
    </source>
</reference>
<sequence>MKTDIKDTKVIADFSTNNHELCRDAILNFCDDTLFIDNEHRYEELYWGRRLRPHVVKFLNFKNPLKKENLNEYSAFAANRILFAMNEVDFLMLPNSGEDIDLLGKRYNTTKSAEAYIGMPYLEKYLFSFLDDDIKISEHWSKAQVKEYFYSFENDIRTIKTLPSSEVILNSKNPELAAKDFLVQLCPDFLIESSPMARYAPGNYGQLSSSLFKVIIDELGYGCHNSKHSTLFENTLNSVGLSSEPHKYWQYYLNGSLLLANYYNSITRNKNNFFKYIGAIYLAETGFIQSCKIWKKCLETALPGIDTKYFSEHHHIDVDHSRMVLENLVMPAIDKYGNYAAREIIRGFEEARLISDIADSDFVKQTLWKDSAEDYVNIYKKIWPDVKNAANNGDIPLANLDEPLGELSITHSHDKDELCHVIEGQMEFLNGFGKSTMLGPGDGIIIEHNRLHGALIHSENCKYQIYTIGDVNKWQ</sequence>
<dbReference type="Proteomes" id="UP000224607">
    <property type="component" value="Unassembled WGS sequence"/>
</dbReference>
<dbReference type="Gene3D" id="1.20.910.10">
    <property type="entry name" value="Heme oxygenase-like"/>
    <property type="match status" value="1"/>
</dbReference>
<dbReference type="OrthoDB" id="3444510at2"/>
<dbReference type="InterPro" id="IPR014710">
    <property type="entry name" value="RmlC-like_jellyroll"/>
</dbReference>
<dbReference type="RefSeq" id="WP_092509873.1">
    <property type="nucleotide sequence ID" value="NZ_CAWNQB010000034.1"/>
</dbReference>
<dbReference type="SMART" id="SM01236">
    <property type="entry name" value="Haem_oxygenase_2"/>
    <property type="match status" value="1"/>
</dbReference>
<dbReference type="Pfam" id="PF14518">
    <property type="entry name" value="Haem_oxygenas_2"/>
    <property type="match status" value="1"/>
</dbReference>